<feature type="transmembrane region" description="Helical" evidence="6">
    <location>
        <begin position="374"/>
        <end position="396"/>
    </location>
</feature>
<keyword evidence="3 6" id="KW-0812">Transmembrane</keyword>
<dbReference type="EMBL" id="CP111020">
    <property type="protein sequence ID" value="WAR13678.1"/>
    <property type="molecule type" value="Genomic_DNA"/>
</dbReference>
<feature type="transmembrane region" description="Helical" evidence="6">
    <location>
        <begin position="349"/>
        <end position="368"/>
    </location>
</feature>
<accession>A0ABY7EUR9</accession>
<name>A0ABY7EUR9_MYAAR</name>
<evidence type="ECO:0000256" key="3">
    <source>
        <dbReference type="ARBA" id="ARBA00022692"/>
    </source>
</evidence>
<feature type="transmembrane region" description="Helical" evidence="6">
    <location>
        <begin position="546"/>
        <end position="567"/>
    </location>
</feature>
<evidence type="ECO:0000313" key="9">
    <source>
        <dbReference type="Proteomes" id="UP001164746"/>
    </source>
</evidence>
<evidence type="ECO:0000256" key="6">
    <source>
        <dbReference type="SAM" id="Phobius"/>
    </source>
</evidence>
<evidence type="ECO:0000259" key="7">
    <source>
        <dbReference type="Pfam" id="PF13906"/>
    </source>
</evidence>
<feature type="transmembrane region" description="Helical" evidence="6">
    <location>
        <begin position="153"/>
        <end position="172"/>
    </location>
</feature>
<keyword evidence="5 6" id="KW-0472">Membrane</keyword>
<feature type="transmembrane region" description="Helical" evidence="6">
    <location>
        <begin position="456"/>
        <end position="479"/>
    </location>
</feature>
<feature type="transmembrane region" description="Helical" evidence="6">
    <location>
        <begin position="210"/>
        <end position="230"/>
    </location>
</feature>
<dbReference type="Gene3D" id="1.20.1740.10">
    <property type="entry name" value="Amino acid/polyamine transporter I"/>
    <property type="match status" value="2"/>
</dbReference>
<sequence length="618" mass="67969">MEWRAEEFPEYQEYLTLALGHTKAMSRILGSFVSFWGTVNRKKTITDNFHETPLKKCLSTFDMTLLGVGQMFGARVPKAGSAYSYTYIAIGELWAFLIGWNIVLEHILGSASVARAWSGAIDSLFDGAIRKGTLESIGYLSHDSPWISDYPDFIAMTITILIFLVIASGAKFTVHFNTVFTMINCLVILFLICAGFAFADGRTWSEHGGFFPYGFGGSLAGAATCFYAYIGFEGIAVSGEEAKDPEKSIPIATVTSLLIVSFIYVLATTALTLIVPYTDIDPSAAFPMAFAERGITWAKYLVGIGTLFGITTSLLGSAYSLPRAVYAMAQDGLLFKSLAYVHPRFQTPVVAIAVFGAVSALMAFLFEITTLVEFMSIGTLTAYTIVSACVIVLRYLPVYKCQFKLKPEDDVINPESTSIGEESSIIKKSKSQDEFGRLKQNLKAFPILNKFEPGNAVMLATFLLIVSIICLNATVIFGYEYVSGGSWWAILLIIIFAAMVIVCYLAMVAHEKNDAFLTFQIPLVPLIPALSIACNTALMMKLGPLTWLRLGIWLLIGFVLYFTYGLWNSVEGRSTNYGPMVTYEGEADISRGTLARLDEEVVQQQPINKDQQPTYGNM</sequence>
<dbReference type="InterPro" id="IPR002293">
    <property type="entry name" value="AA/rel_permease1"/>
</dbReference>
<feature type="transmembrane region" description="Helical" evidence="6">
    <location>
        <begin position="85"/>
        <end position="103"/>
    </location>
</feature>
<comment type="subcellular location">
    <subcellularLocation>
        <location evidence="1">Membrane</location>
        <topology evidence="1">Multi-pass membrane protein</topology>
    </subcellularLocation>
</comment>
<dbReference type="Pfam" id="PF13906">
    <property type="entry name" value="AA_permease_C"/>
    <property type="match status" value="1"/>
</dbReference>
<keyword evidence="2" id="KW-0813">Transport</keyword>
<dbReference type="InterPro" id="IPR029485">
    <property type="entry name" value="CAT_C"/>
</dbReference>
<feature type="transmembrane region" description="Helical" evidence="6">
    <location>
        <begin position="297"/>
        <end position="321"/>
    </location>
</feature>
<evidence type="ECO:0000256" key="5">
    <source>
        <dbReference type="ARBA" id="ARBA00023136"/>
    </source>
</evidence>
<feature type="domain" description="Cationic amino acid transporter C-terminal" evidence="7">
    <location>
        <begin position="519"/>
        <end position="569"/>
    </location>
</feature>
<keyword evidence="9" id="KW-1185">Reference proteome</keyword>
<organism evidence="8 9">
    <name type="scientific">Mya arenaria</name>
    <name type="common">Soft-shell clam</name>
    <dbReference type="NCBI Taxonomy" id="6604"/>
    <lineage>
        <taxon>Eukaryota</taxon>
        <taxon>Metazoa</taxon>
        <taxon>Spiralia</taxon>
        <taxon>Lophotrochozoa</taxon>
        <taxon>Mollusca</taxon>
        <taxon>Bivalvia</taxon>
        <taxon>Autobranchia</taxon>
        <taxon>Heteroconchia</taxon>
        <taxon>Euheterodonta</taxon>
        <taxon>Imparidentia</taxon>
        <taxon>Neoheterodontei</taxon>
        <taxon>Myida</taxon>
        <taxon>Myoidea</taxon>
        <taxon>Myidae</taxon>
        <taxon>Mya</taxon>
    </lineage>
</organism>
<evidence type="ECO:0000256" key="1">
    <source>
        <dbReference type="ARBA" id="ARBA00004141"/>
    </source>
</evidence>
<evidence type="ECO:0000256" key="2">
    <source>
        <dbReference type="ARBA" id="ARBA00022448"/>
    </source>
</evidence>
<feature type="transmembrane region" description="Helical" evidence="6">
    <location>
        <begin position="519"/>
        <end position="540"/>
    </location>
</feature>
<dbReference type="PANTHER" id="PTHR43243:SF4">
    <property type="entry name" value="CATIONIC AMINO ACID TRANSPORTER 4"/>
    <property type="match status" value="1"/>
</dbReference>
<evidence type="ECO:0000313" key="8">
    <source>
        <dbReference type="EMBL" id="WAR13678.1"/>
    </source>
</evidence>
<dbReference type="Proteomes" id="UP001164746">
    <property type="component" value="Chromosome 9"/>
</dbReference>
<protein>
    <submittedName>
        <fullName evidence="8">CTR4-like protein</fullName>
    </submittedName>
</protein>
<feature type="transmembrane region" description="Helical" evidence="6">
    <location>
        <begin position="179"/>
        <end position="198"/>
    </location>
</feature>
<evidence type="ECO:0000256" key="4">
    <source>
        <dbReference type="ARBA" id="ARBA00022989"/>
    </source>
</evidence>
<gene>
    <name evidence="8" type="ORF">MAR_003783</name>
</gene>
<feature type="transmembrane region" description="Helical" evidence="6">
    <location>
        <begin position="251"/>
        <end position="277"/>
    </location>
</feature>
<dbReference type="PANTHER" id="PTHR43243">
    <property type="entry name" value="INNER MEMBRANE TRANSPORTER YGJI-RELATED"/>
    <property type="match status" value="1"/>
</dbReference>
<reference evidence="8" key="1">
    <citation type="submission" date="2022-11" db="EMBL/GenBank/DDBJ databases">
        <title>Centuries of genome instability and evolution in soft-shell clam transmissible cancer (bioRxiv).</title>
        <authorList>
            <person name="Hart S.F.M."/>
            <person name="Yonemitsu M.A."/>
            <person name="Giersch R.M."/>
            <person name="Beal B.F."/>
            <person name="Arriagada G."/>
            <person name="Davis B.W."/>
            <person name="Ostrander E.A."/>
            <person name="Goff S.P."/>
            <person name="Metzger M.J."/>
        </authorList>
    </citation>
    <scope>NUCLEOTIDE SEQUENCE</scope>
    <source>
        <strain evidence="8">MELC-2E11</strain>
        <tissue evidence="8">Siphon/mantle</tissue>
    </source>
</reference>
<keyword evidence="4 6" id="KW-1133">Transmembrane helix</keyword>
<feature type="transmembrane region" description="Helical" evidence="6">
    <location>
        <begin position="485"/>
        <end position="507"/>
    </location>
</feature>
<dbReference type="Pfam" id="PF13520">
    <property type="entry name" value="AA_permease_2"/>
    <property type="match status" value="1"/>
</dbReference>
<proteinExistence type="predicted"/>